<organism evidence="2 3">
    <name type="scientific">Parelaphostrongylus tenuis</name>
    <name type="common">Meningeal worm</name>
    <dbReference type="NCBI Taxonomy" id="148309"/>
    <lineage>
        <taxon>Eukaryota</taxon>
        <taxon>Metazoa</taxon>
        <taxon>Ecdysozoa</taxon>
        <taxon>Nematoda</taxon>
        <taxon>Chromadorea</taxon>
        <taxon>Rhabditida</taxon>
        <taxon>Rhabditina</taxon>
        <taxon>Rhabditomorpha</taxon>
        <taxon>Strongyloidea</taxon>
        <taxon>Metastrongylidae</taxon>
        <taxon>Parelaphostrongylus</taxon>
    </lineage>
</organism>
<proteinExistence type="predicted"/>
<feature type="compositionally biased region" description="Pro residues" evidence="1">
    <location>
        <begin position="92"/>
        <end position="101"/>
    </location>
</feature>
<sequence length="101" mass="10656">MIYADRFPELGGSTHYPEESGDPRNAVNAAAGVHPVVVATTSSCRCGRLAAVAALRRTIDRVRCGAVASRVSARRQSLARYPLDDTRGATPPTRPPPPSGT</sequence>
<gene>
    <name evidence="2" type="ORF">KIN20_001006</name>
</gene>
<accession>A0AAD5LWB5</accession>
<name>A0AAD5LWB5_PARTN</name>
<protein>
    <submittedName>
        <fullName evidence="2">Uncharacterized protein</fullName>
    </submittedName>
</protein>
<reference evidence="2" key="1">
    <citation type="submission" date="2021-06" db="EMBL/GenBank/DDBJ databases">
        <title>Parelaphostrongylus tenuis whole genome reference sequence.</title>
        <authorList>
            <person name="Garwood T.J."/>
            <person name="Larsen P.A."/>
            <person name="Fountain-Jones N.M."/>
            <person name="Garbe J.R."/>
            <person name="Macchietto M.G."/>
            <person name="Kania S.A."/>
            <person name="Gerhold R.W."/>
            <person name="Richards J.E."/>
            <person name="Wolf T.M."/>
        </authorList>
    </citation>
    <scope>NUCLEOTIDE SEQUENCE</scope>
    <source>
        <strain evidence="2">MNPRO001-30</strain>
        <tissue evidence="2">Meninges</tissue>
    </source>
</reference>
<evidence type="ECO:0000313" key="2">
    <source>
        <dbReference type="EMBL" id="KAJ1346253.1"/>
    </source>
</evidence>
<evidence type="ECO:0000313" key="3">
    <source>
        <dbReference type="Proteomes" id="UP001196413"/>
    </source>
</evidence>
<dbReference type="EMBL" id="JAHQIW010000153">
    <property type="protein sequence ID" value="KAJ1346253.1"/>
    <property type="molecule type" value="Genomic_DNA"/>
</dbReference>
<dbReference type="Proteomes" id="UP001196413">
    <property type="component" value="Unassembled WGS sequence"/>
</dbReference>
<evidence type="ECO:0000256" key="1">
    <source>
        <dbReference type="SAM" id="MobiDB-lite"/>
    </source>
</evidence>
<feature type="region of interest" description="Disordered" evidence="1">
    <location>
        <begin position="71"/>
        <end position="101"/>
    </location>
</feature>
<comment type="caution">
    <text evidence="2">The sequence shown here is derived from an EMBL/GenBank/DDBJ whole genome shotgun (WGS) entry which is preliminary data.</text>
</comment>
<dbReference type="AlphaFoldDB" id="A0AAD5LWB5"/>
<feature type="region of interest" description="Disordered" evidence="1">
    <location>
        <begin position="1"/>
        <end position="26"/>
    </location>
</feature>
<keyword evidence="3" id="KW-1185">Reference proteome</keyword>